<organism evidence="2 3">
    <name type="scientific">Tanacetum coccineum</name>
    <dbReference type="NCBI Taxonomy" id="301880"/>
    <lineage>
        <taxon>Eukaryota</taxon>
        <taxon>Viridiplantae</taxon>
        <taxon>Streptophyta</taxon>
        <taxon>Embryophyta</taxon>
        <taxon>Tracheophyta</taxon>
        <taxon>Spermatophyta</taxon>
        <taxon>Magnoliopsida</taxon>
        <taxon>eudicotyledons</taxon>
        <taxon>Gunneridae</taxon>
        <taxon>Pentapetalae</taxon>
        <taxon>asterids</taxon>
        <taxon>campanulids</taxon>
        <taxon>Asterales</taxon>
        <taxon>Asteraceae</taxon>
        <taxon>Asteroideae</taxon>
        <taxon>Anthemideae</taxon>
        <taxon>Anthemidinae</taxon>
        <taxon>Tanacetum</taxon>
    </lineage>
</organism>
<sequence>MRRRKKKPNDDEAEGSQDEDLQKPFKESLRSLFTQKIIRIICPKARHACQLEDLRRIYRRWTEPLGGGSIGSRMVALTGGQICAKGSDRQLKMALESVKVSHLVKDVRQKGTHKGNQRGNNYGKGKVINMVRKNVNDKKRKSRIQEKEGWMNVPITFPPVLPGDMSDEPLIVEAEVEGSLSFHQSPVEGVSNILSGVLGRGVAVTEEDIVGDIIQKRRIIPKNYHEIHRCSITDAPVEEVLVNPAFPNQKITSGRRFSKECRFQLLELLKNSKMYSHGASDMTGVP</sequence>
<dbReference type="EMBL" id="BQNB010008752">
    <property type="protein sequence ID" value="GJS53827.1"/>
    <property type="molecule type" value="Genomic_DNA"/>
</dbReference>
<evidence type="ECO:0000313" key="3">
    <source>
        <dbReference type="Proteomes" id="UP001151760"/>
    </source>
</evidence>
<feature type="region of interest" description="Disordered" evidence="1">
    <location>
        <begin position="1"/>
        <end position="21"/>
    </location>
</feature>
<evidence type="ECO:0000313" key="2">
    <source>
        <dbReference type="EMBL" id="GJS53827.1"/>
    </source>
</evidence>
<reference evidence="2" key="1">
    <citation type="journal article" date="2022" name="Int. J. Mol. Sci.">
        <title>Draft Genome of Tanacetum Coccineum: Genomic Comparison of Closely Related Tanacetum-Family Plants.</title>
        <authorList>
            <person name="Yamashiro T."/>
            <person name="Shiraishi A."/>
            <person name="Nakayama K."/>
            <person name="Satake H."/>
        </authorList>
    </citation>
    <scope>NUCLEOTIDE SEQUENCE</scope>
</reference>
<comment type="caution">
    <text evidence="2">The sequence shown here is derived from an EMBL/GenBank/DDBJ whole genome shotgun (WGS) entry which is preliminary data.</text>
</comment>
<reference evidence="2" key="2">
    <citation type="submission" date="2022-01" db="EMBL/GenBank/DDBJ databases">
        <authorList>
            <person name="Yamashiro T."/>
            <person name="Shiraishi A."/>
            <person name="Satake H."/>
            <person name="Nakayama K."/>
        </authorList>
    </citation>
    <scope>NUCLEOTIDE SEQUENCE</scope>
</reference>
<protein>
    <submittedName>
        <fullName evidence="2">Uncharacterized protein</fullName>
    </submittedName>
</protein>
<evidence type="ECO:0000256" key="1">
    <source>
        <dbReference type="SAM" id="MobiDB-lite"/>
    </source>
</evidence>
<proteinExistence type="predicted"/>
<accession>A0ABQ4WLT7</accession>
<name>A0ABQ4WLT7_9ASTR</name>
<dbReference type="Proteomes" id="UP001151760">
    <property type="component" value="Unassembled WGS sequence"/>
</dbReference>
<keyword evidence="3" id="KW-1185">Reference proteome</keyword>
<gene>
    <name evidence="2" type="ORF">Tco_0627189</name>
</gene>